<name>A0A0A9BCC0_ARUDO</name>
<dbReference type="AlphaFoldDB" id="A0A0A9BCC0"/>
<reference evidence="1" key="2">
    <citation type="journal article" date="2015" name="Data Brief">
        <title>Shoot transcriptome of the giant reed, Arundo donax.</title>
        <authorList>
            <person name="Barrero R.A."/>
            <person name="Guerrero F.D."/>
            <person name="Moolhuijzen P."/>
            <person name="Goolsby J.A."/>
            <person name="Tidwell J."/>
            <person name="Bellgard S.E."/>
            <person name="Bellgard M.I."/>
        </authorList>
    </citation>
    <scope>NUCLEOTIDE SEQUENCE</scope>
    <source>
        <tissue evidence="1">Shoot tissue taken approximately 20 cm above the soil surface</tissue>
    </source>
</reference>
<organism evidence="1">
    <name type="scientific">Arundo donax</name>
    <name type="common">Giant reed</name>
    <name type="synonym">Donax arundinaceus</name>
    <dbReference type="NCBI Taxonomy" id="35708"/>
    <lineage>
        <taxon>Eukaryota</taxon>
        <taxon>Viridiplantae</taxon>
        <taxon>Streptophyta</taxon>
        <taxon>Embryophyta</taxon>
        <taxon>Tracheophyta</taxon>
        <taxon>Spermatophyta</taxon>
        <taxon>Magnoliopsida</taxon>
        <taxon>Liliopsida</taxon>
        <taxon>Poales</taxon>
        <taxon>Poaceae</taxon>
        <taxon>PACMAD clade</taxon>
        <taxon>Arundinoideae</taxon>
        <taxon>Arundineae</taxon>
        <taxon>Arundo</taxon>
    </lineage>
</organism>
<evidence type="ECO:0000313" key="1">
    <source>
        <dbReference type="EMBL" id="JAD59808.1"/>
    </source>
</evidence>
<accession>A0A0A9BCC0</accession>
<protein>
    <submittedName>
        <fullName evidence="1">Uncharacterized protein</fullName>
    </submittedName>
</protein>
<proteinExistence type="predicted"/>
<sequence length="29" mass="3284">MLACAKKKTHCSVSPLGFITPCQIIYWIM</sequence>
<dbReference type="EMBL" id="GBRH01238087">
    <property type="protein sequence ID" value="JAD59808.1"/>
    <property type="molecule type" value="Transcribed_RNA"/>
</dbReference>
<reference evidence="1" key="1">
    <citation type="submission" date="2014-09" db="EMBL/GenBank/DDBJ databases">
        <authorList>
            <person name="Magalhaes I.L.F."/>
            <person name="Oliveira U."/>
            <person name="Santos F.R."/>
            <person name="Vidigal T.H.D.A."/>
            <person name="Brescovit A.D."/>
            <person name="Santos A.J."/>
        </authorList>
    </citation>
    <scope>NUCLEOTIDE SEQUENCE</scope>
    <source>
        <tissue evidence="1">Shoot tissue taken approximately 20 cm above the soil surface</tissue>
    </source>
</reference>